<comment type="function">
    <text evidence="7">Activator of cell division through the inhibition of FtsZ GTPase activity, therefore promoting FtsZ assembly into bundles of protofilaments necessary for the formation of the division Z ring. It is recruited early at mid-cell but it is not essential for cell division.</text>
</comment>
<proteinExistence type="predicted"/>
<keyword evidence="4 10" id="KW-0132">Cell division</keyword>
<dbReference type="InterPro" id="IPR007838">
    <property type="entry name" value="Cell_div_ZapA-like"/>
</dbReference>
<dbReference type="Gene3D" id="1.20.5.50">
    <property type="match status" value="1"/>
</dbReference>
<dbReference type="Proteomes" id="UP000307956">
    <property type="component" value="Unassembled WGS sequence"/>
</dbReference>
<dbReference type="RefSeq" id="WP_136386716.1">
    <property type="nucleotide sequence ID" value="NZ_SSOD01000021.1"/>
</dbReference>
<comment type="subunit">
    <text evidence="8">Homodimer. Interacts with FtsZ.</text>
</comment>
<evidence type="ECO:0000256" key="9">
    <source>
        <dbReference type="ARBA" id="ARBA00033158"/>
    </source>
</evidence>
<evidence type="ECO:0000256" key="2">
    <source>
        <dbReference type="ARBA" id="ARBA00015195"/>
    </source>
</evidence>
<sequence length="98" mass="10943">METLDIKLLGKEYQVSCRPDEREGLLAAVEFLDGKLADVTRRTGSTGERLAIMTALNVAHELLQQQREGGFDLQAARRRIGLMTARLDGVLAQQEKLF</sequence>
<dbReference type="AlphaFoldDB" id="A0A4S4AB81"/>
<evidence type="ECO:0000256" key="6">
    <source>
        <dbReference type="ARBA" id="ARBA00023306"/>
    </source>
</evidence>
<dbReference type="PANTHER" id="PTHR34981:SF1">
    <property type="entry name" value="CELL DIVISION PROTEIN ZAPA"/>
    <property type="match status" value="1"/>
</dbReference>
<dbReference type="InterPro" id="IPR042233">
    <property type="entry name" value="Cell_div_ZapA_N"/>
</dbReference>
<dbReference type="GO" id="GO:0000921">
    <property type="term" value="P:septin ring assembly"/>
    <property type="evidence" value="ECO:0007669"/>
    <property type="project" value="TreeGrafter"/>
</dbReference>
<dbReference type="EMBL" id="SSOD01000021">
    <property type="protein sequence ID" value="THF56208.1"/>
    <property type="molecule type" value="Genomic_DNA"/>
</dbReference>
<dbReference type="InterPro" id="IPR036192">
    <property type="entry name" value="Cell_div_ZapA-like_sf"/>
</dbReference>
<evidence type="ECO:0000256" key="8">
    <source>
        <dbReference type="ARBA" id="ARBA00026068"/>
    </source>
</evidence>
<dbReference type="GO" id="GO:0030428">
    <property type="term" value="C:cell septum"/>
    <property type="evidence" value="ECO:0007669"/>
    <property type="project" value="TreeGrafter"/>
</dbReference>
<dbReference type="Pfam" id="PF05164">
    <property type="entry name" value="ZapA"/>
    <property type="match status" value="1"/>
</dbReference>
<protein>
    <recommendedName>
        <fullName evidence="2">Cell division protein ZapA</fullName>
    </recommendedName>
    <alternativeName>
        <fullName evidence="9">Z ring-associated protein ZapA</fullName>
    </alternativeName>
</protein>
<gene>
    <name evidence="10" type="ORF">E6O51_19630</name>
</gene>
<evidence type="ECO:0000256" key="3">
    <source>
        <dbReference type="ARBA" id="ARBA00022490"/>
    </source>
</evidence>
<name>A0A4S4AB81_9RHOO</name>
<dbReference type="GO" id="GO:0005829">
    <property type="term" value="C:cytosol"/>
    <property type="evidence" value="ECO:0007669"/>
    <property type="project" value="TreeGrafter"/>
</dbReference>
<keyword evidence="11" id="KW-1185">Reference proteome</keyword>
<keyword evidence="5" id="KW-0717">Septation</keyword>
<organism evidence="10 11">
    <name type="scientific">Pseudothauera rhizosphaerae</name>
    <dbReference type="NCBI Taxonomy" id="2565932"/>
    <lineage>
        <taxon>Bacteria</taxon>
        <taxon>Pseudomonadati</taxon>
        <taxon>Pseudomonadota</taxon>
        <taxon>Betaproteobacteria</taxon>
        <taxon>Rhodocyclales</taxon>
        <taxon>Zoogloeaceae</taxon>
        <taxon>Pseudothauera</taxon>
    </lineage>
</organism>
<comment type="subcellular location">
    <subcellularLocation>
        <location evidence="1">Cytoplasm</location>
    </subcellularLocation>
</comment>
<dbReference type="SUPFAM" id="SSF102829">
    <property type="entry name" value="Cell division protein ZapA-like"/>
    <property type="match status" value="1"/>
</dbReference>
<evidence type="ECO:0000313" key="11">
    <source>
        <dbReference type="Proteomes" id="UP000307956"/>
    </source>
</evidence>
<dbReference type="Gene3D" id="3.30.160.880">
    <property type="entry name" value="Cell division protein ZapA protomer, N-terminal domain"/>
    <property type="match status" value="1"/>
</dbReference>
<evidence type="ECO:0000256" key="4">
    <source>
        <dbReference type="ARBA" id="ARBA00022618"/>
    </source>
</evidence>
<accession>A0A4S4AB81</accession>
<dbReference type="GO" id="GO:0032153">
    <property type="term" value="C:cell division site"/>
    <property type="evidence" value="ECO:0007669"/>
    <property type="project" value="TreeGrafter"/>
</dbReference>
<evidence type="ECO:0000256" key="7">
    <source>
        <dbReference type="ARBA" id="ARBA00024910"/>
    </source>
</evidence>
<evidence type="ECO:0000313" key="10">
    <source>
        <dbReference type="EMBL" id="THF56208.1"/>
    </source>
</evidence>
<evidence type="ECO:0000256" key="1">
    <source>
        <dbReference type="ARBA" id="ARBA00004496"/>
    </source>
</evidence>
<dbReference type="OrthoDB" id="5297208at2"/>
<keyword evidence="3" id="KW-0963">Cytoplasm</keyword>
<dbReference type="GO" id="GO:0043093">
    <property type="term" value="P:FtsZ-dependent cytokinesis"/>
    <property type="evidence" value="ECO:0007669"/>
    <property type="project" value="TreeGrafter"/>
</dbReference>
<evidence type="ECO:0000256" key="5">
    <source>
        <dbReference type="ARBA" id="ARBA00023210"/>
    </source>
</evidence>
<comment type="caution">
    <text evidence="10">The sequence shown here is derived from an EMBL/GenBank/DDBJ whole genome shotgun (WGS) entry which is preliminary data.</text>
</comment>
<dbReference type="PANTHER" id="PTHR34981">
    <property type="entry name" value="CELL DIVISION PROTEIN ZAPA"/>
    <property type="match status" value="1"/>
</dbReference>
<reference evidence="10 11" key="1">
    <citation type="submission" date="2019-04" db="EMBL/GenBank/DDBJ databases">
        <title>Azoarcus rhizosphaerae sp. nov. isolated from rhizosphere of Ficus religiosa.</title>
        <authorList>
            <person name="Lin S.-Y."/>
            <person name="Hameed A."/>
            <person name="Hsu Y.-H."/>
            <person name="Young C.-C."/>
        </authorList>
    </citation>
    <scope>NUCLEOTIDE SEQUENCE [LARGE SCALE GENOMIC DNA]</scope>
    <source>
        <strain evidence="10 11">CC-YHH848</strain>
    </source>
</reference>
<keyword evidence="6" id="KW-0131">Cell cycle</keyword>
<dbReference type="GO" id="GO:0000917">
    <property type="term" value="P:division septum assembly"/>
    <property type="evidence" value="ECO:0007669"/>
    <property type="project" value="UniProtKB-KW"/>
</dbReference>